<accession>A0A6N1XAS4</accession>
<dbReference type="EMBL" id="CP054840">
    <property type="protein sequence ID" value="QKV54915.1"/>
    <property type="molecule type" value="Genomic_DNA"/>
</dbReference>
<dbReference type="GO" id="GO:0003677">
    <property type="term" value="F:DNA binding"/>
    <property type="evidence" value="ECO:0007669"/>
    <property type="project" value="InterPro"/>
</dbReference>
<sequence>MEPYFDSQTVVTRDSQDQPLSRYRDRVWDLSSMNMDGMHTSCNLYFFEAQALSVSPEASRPELAALIREQQKALLWLHIDTGRQRASRTTVTSNNTLTRLAQGAYQRGVTLFDLFCEPEMLGEESAELNSNYAQSARALLRTLWRHRDFLKIRVEVHQKRLSETIRRSAPSKETKNQTPIIPSRIYCAILGSLLDSLDVLERDLDTLLDAYRQERAATLYAPENLSPGKLSMHRNIQLEEVHKVMRTKGWGHASLRGFIAGELSFVQLKLMNLVIAFTGMRIGEARILPLKGVLEEVDYGGALHYVLNGYTHKLNGGRKKPASWVTSREGYRAILLAKRISSTVLDVLKNYIPGTDDDAFLFCTLDNPYKKAGAPPIYKRLNDQLIPSICPIVTQADIDELNAMELERNWLREGIKVGNPWPLTFHQYRRSLSVYAHRSGMVSLPALKGQLQHITDEMRAYYSDGFCRAVNLVFDKDHFSHEWTAAKAESSFLAYSMALLFSDEDLIGQVSGRGAARMAKTVSSRSRQETLKLFRDGKLAYRETVLGGCTAVEGCDHTPLEPIPWDCVEKDCPNAVVFGKRLGMLIKTQETVVATLAKEDQGSVEHRLEVDHLRVLLKARQKFLEAE</sequence>
<dbReference type="SUPFAM" id="SSF56349">
    <property type="entry name" value="DNA breaking-rejoining enzymes"/>
    <property type="match status" value="1"/>
</dbReference>
<dbReference type="InterPro" id="IPR013762">
    <property type="entry name" value="Integrase-like_cat_sf"/>
</dbReference>
<dbReference type="Gene3D" id="1.10.443.10">
    <property type="entry name" value="Intergrase catalytic core"/>
    <property type="match status" value="1"/>
</dbReference>
<keyword evidence="1" id="KW-0233">DNA recombination</keyword>
<dbReference type="InterPro" id="IPR011010">
    <property type="entry name" value="DNA_brk_join_enz"/>
</dbReference>
<evidence type="ECO:0000313" key="2">
    <source>
        <dbReference type="EMBL" id="QKV54915.1"/>
    </source>
</evidence>
<reference evidence="2 3" key="1">
    <citation type="submission" date="2020-06" db="EMBL/GenBank/DDBJ databases">
        <title>Acidovorax antarctica sp. nov., isolated from Corinth ice sheet soil, Antarctic Fields Peninsula.</title>
        <authorList>
            <person name="Xu Q."/>
            <person name="Peng F."/>
        </authorList>
    </citation>
    <scope>NUCLEOTIDE SEQUENCE [LARGE SCALE GENOMIC DNA]</scope>
    <source>
        <strain evidence="2 3">16-35-5</strain>
    </source>
</reference>
<dbReference type="GO" id="GO:0015074">
    <property type="term" value="P:DNA integration"/>
    <property type="evidence" value="ECO:0007669"/>
    <property type="project" value="InterPro"/>
</dbReference>
<evidence type="ECO:0008006" key="4">
    <source>
        <dbReference type="Google" id="ProtNLM"/>
    </source>
</evidence>
<gene>
    <name evidence="2" type="ORF">HUK68_02685</name>
</gene>
<protein>
    <recommendedName>
        <fullName evidence="4">Integrase</fullName>
    </recommendedName>
</protein>
<dbReference type="GO" id="GO:0006310">
    <property type="term" value="P:DNA recombination"/>
    <property type="evidence" value="ECO:0007669"/>
    <property type="project" value="UniProtKB-KW"/>
</dbReference>
<dbReference type="AlphaFoldDB" id="A0A6N1XAS4"/>
<evidence type="ECO:0000256" key="1">
    <source>
        <dbReference type="ARBA" id="ARBA00023172"/>
    </source>
</evidence>
<dbReference type="KEGG" id="aant:HUK68_02685"/>
<evidence type="ECO:0000313" key="3">
    <source>
        <dbReference type="Proteomes" id="UP000509579"/>
    </source>
</evidence>
<name>A0A6N1XAS4_9BURK</name>
<keyword evidence="3" id="KW-1185">Reference proteome</keyword>
<organism evidence="2 3">
    <name type="scientific">Comamonas antarctica</name>
    <dbReference type="NCBI Taxonomy" id="2743470"/>
    <lineage>
        <taxon>Bacteria</taxon>
        <taxon>Pseudomonadati</taxon>
        <taxon>Pseudomonadota</taxon>
        <taxon>Betaproteobacteria</taxon>
        <taxon>Burkholderiales</taxon>
        <taxon>Comamonadaceae</taxon>
        <taxon>Comamonas</taxon>
    </lineage>
</organism>
<proteinExistence type="predicted"/>
<dbReference type="Proteomes" id="UP000509579">
    <property type="component" value="Chromosome"/>
</dbReference>